<dbReference type="Proteomes" id="UP000483820">
    <property type="component" value="Chromosome IV"/>
</dbReference>
<dbReference type="InterPro" id="IPR050870">
    <property type="entry name" value="FAST_kinase"/>
</dbReference>
<sequence length="604" mass="68148">MWSRGLTFVRNSLANQSCRFSVAASGSTTEIDDFLHSINTTTVQVPSKNTRTLETATEFFRWLDQNPVKSINHFINAAQMSITVRADDQKKVFAMVEKMANNILPTCYDKFGVLEIVDSLRFLLQINPKSKVVNDVQKLFLEKGITSADLQDVPFNTIVMFIRYSDSSVNEKILNILADALIRRIEKELGNSSDLLAILAGKGYEKSKWFHNAKFVAAAEKLVRVMGTPEKCALLKIMGNHKQRNKLLLNTIVNSISYSNECLSVPQIVSVTSSCSSLTFYPPKIARKISEDLEKNSNVLSAWDDIVAIADAFVRMRMGDEKSWSLLVRWAAENVKQANVGQLSRFVSGLARVGEPSGKPLAAALKPLLAREKTSTPTSWLNIVYSLAYFHELDAKHADSVLNQSFVDQIMNSTMEIHDRLRKAITLLMISSAAKIDMQGEYKGPTVKKETFARFGINFDAKTIRNARQLKYSSDHKECDEIFLKTLFKIAPQDTHCQLPNVEECGAFVDVYVMPDPETELLVSTTQWGSRKPRPIFFYGWMQTKQNTEMESSELKILGQEQLGLRLIRANGYDPVVVFKSEFDYCATDIEKVNMLRNKIHKAI</sequence>
<dbReference type="GeneID" id="9798948"/>
<dbReference type="CTD" id="9798948"/>
<gene>
    <name evidence="1" type="ORF">GCK72_014499</name>
</gene>
<organism evidence="1 2">
    <name type="scientific">Caenorhabditis remanei</name>
    <name type="common">Caenorhabditis vulgaris</name>
    <dbReference type="NCBI Taxonomy" id="31234"/>
    <lineage>
        <taxon>Eukaryota</taxon>
        <taxon>Metazoa</taxon>
        <taxon>Ecdysozoa</taxon>
        <taxon>Nematoda</taxon>
        <taxon>Chromadorea</taxon>
        <taxon>Rhabditida</taxon>
        <taxon>Rhabditina</taxon>
        <taxon>Rhabditomorpha</taxon>
        <taxon>Rhabditoidea</taxon>
        <taxon>Rhabditidae</taxon>
        <taxon>Peloderinae</taxon>
        <taxon>Caenorhabditis</taxon>
    </lineage>
</organism>
<dbReference type="AlphaFoldDB" id="A0A6A5GTX0"/>
<dbReference type="RefSeq" id="XP_003108207.2">
    <property type="nucleotide sequence ID" value="XM_003108159.2"/>
</dbReference>
<proteinExistence type="predicted"/>
<dbReference type="GO" id="GO:0035770">
    <property type="term" value="C:ribonucleoprotein granule"/>
    <property type="evidence" value="ECO:0007669"/>
    <property type="project" value="TreeGrafter"/>
</dbReference>
<comment type="caution">
    <text evidence="1">The sequence shown here is derived from an EMBL/GenBank/DDBJ whole genome shotgun (WGS) entry which is preliminary data.</text>
</comment>
<dbReference type="PANTHER" id="PTHR21228">
    <property type="entry name" value="FAST LEU-RICH DOMAIN-CONTAINING"/>
    <property type="match status" value="1"/>
</dbReference>
<protein>
    <recommendedName>
        <fullName evidence="3">RAP domain-containing protein</fullName>
    </recommendedName>
</protein>
<dbReference type="EMBL" id="WUAV01000004">
    <property type="protein sequence ID" value="KAF1758041.1"/>
    <property type="molecule type" value="Genomic_DNA"/>
</dbReference>
<evidence type="ECO:0000313" key="2">
    <source>
        <dbReference type="Proteomes" id="UP000483820"/>
    </source>
</evidence>
<dbReference type="PANTHER" id="PTHR21228:SF69">
    <property type="entry name" value="GH07286P"/>
    <property type="match status" value="1"/>
</dbReference>
<reference evidence="1 2" key="1">
    <citation type="submission" date="2019-12" db="EMBL/GenBank/DDBJ databases">
        <title>Chromosome-level assembly of the Caenorhabditis remanei genome.</title>
        <authorList>
            <person name="Teterina A.A."/>
            <person name="Willis J.H."/>
            <person name="Phillips P.C."/>
        </authorList>
    </citation>
    <scope>NUCLEOTIDE SEQUENCE [LARGE SCALE GENOMIC DNA]</scope>
    <source>
        <strain evidence="1 2">PX506</strain>
        <tissue evidence="1">Whole organism</tissue>
    </source>
</reference>
<dbReference type="KEGG" id="crq:GCK72_014499"/>
<dbReference type="GO" id="GO:0005759">
    <property type="term" value="C:mitochondrial matrix"/>
    <property type="evidence" value="ECO:0007669"/>
    <property type="project" value="TreeGrafter"/>
</dbReference>
<evidence type="ECO:0008006" key="3">
    <source>
        <dbReference type="Google" id="ProtNLM"/>
    </source>
</evidence>
<dbReference type="GO" id="GO:0000963">
    <property type="term" value="P:mitochondrial RNA processing"/>
    <property type="evidence" value="ECO:0007669"/>
    <property type="project" value="TreeGrafter"/>
</dbReference>
<name>A0A6A5GTX0_CAERE</name>
<accession>A0A6A5GTX0</accession>
<dbReference type="GO" id="GO:0044528">
    <property type="term" value="P:regulation of mitochondrial mRNA stability"/>
    <property type="evidence" value="ECO:0007669"/>
    <property type="project" value="TreeGrafter"/>
</dbReference>
<evidence type="ECO:0000313" key="1">
    <source>
        <dbReference type="EMBL" id="KAF1758041.1"/>
    </source>
</evidence>
<dbReference type="GO" id="GO:0003723">
    <property type="term" value="F:RNA binding"/>
    <property type="evidence" value="ECO:0007669"/>
    <property type="project" value="TreeGrafter"/>
</dbReference>